<evidence type="ECO:0000313" key="2">
    <source>
        <dbReference type="EMBL" id="VAW70507.1"/>
    </source>
</evidence>
<keyword evidence="1" id="KW-1133">Transmembrane helix</keyword>
<keyword evidence="1" id="KW-0472">Membrane</keyword>
<accession>A0A3B0Y4M4</accession>
<proteinExistence type="predicted"/>
<reference evidence="2" key="1">
    <citation type="submission" date="2018-06" db="EMBL/GenBank/DDBJ databases">
        <authorList>
            <person name="Zhirakovskaya E."/>
        </authorList>
    </citation>
    <scope>NUCLEOTIDE SEQUENCE</scope>
</reference>
<feature type="transmembrane region" description="Helical" evidence="1">
    <location>
        <begin position="12"/>
        <end position="33"/>
    </location>
</feature>
<keyword evidence="1" id="KW-0812">Transmembrane</keyword>
<protein>
    <recommendedName>
        <fullName evidence="3">Pilus assembly protein</fullName>
    </recommendedName>
</protein>
<evidence type="ECO:0000256" key="1">
    <source>
        <dbReference type="SAM" id="Phobius"/>
    </source>
</evidence>
<dbReference type="AlphaFoldDB" id="A0A3B0Y4M4"/>
<evidence type="ECO:0008006" key="3">
    <source>
        <dbReference type="Google" id="ProtNLM"/>
    </source>
</evidence>
<dbReference type="EMBL" id="UOFJ01000525">
    <property type="protein sequence ID" value="VAW70507.1"/>
    <property type="molecule type" value="Genomic_DNA"/>
</dbReference>
<feature type="transmembrane region" description="Helical" evidence="1">
    <location>
        <begin position="45"/>
        <end position="65"/>
    </location>
</feature>
<name>A0A3B0Y4M4_9ZZZZ</name>
<gene>
    <name evidence="2" type="ORF">MNBD_GAMMA10-962</name>
</gene>
<organism evidence="2">
    <name type="scientific">hydrothermal vent metagenome</name>
    <dbReference type="NCBI Taxonomy" id="652676"/>
    <lineage>
        <taxon>unclassified sequences</taxon>
        <taxon>metagenomes</taxon>
        <taxon>ecological metagenomes</taxon>
    </lineage>
</organism>
<sequence>MLARVKAAAIHFCISASVITLFLLAVFYIWYPWPFYELYSTWDVIKIVASVDLVLGPLLTLVVFNKTKKPAELKRDLSIVVLLQLSALVWGIHITYSARPVFLVFSNGSFFSLSKSEVDTENLADPALEPAFYHSPTMVYLKAPKDKEELWKIINDMADNGTPGLIYRTARYLPIGEHWQRIYRFSLKLDEIKKNPQSAKLIEAFVKRKNGQPEDYAFYPMRSGRASATLVINKSTHKIDGFIDKTL</sequence>
<feature type="transmembrane region" description="Helical" evidence="1">
    <location>
        <begin position="77"/>
        <end position="96"/>
    </location>
</feature>